<sequence length="266" mass="28537">MTDTLIAAIVKRGPESLHSLTAVSNNAGAAGKGLAAVVKTGQVNKLILSFLGNNKVLEKKYLSGNIAIELCPQGTLAERIRSAGAGIPAFFTPTGARTLLQQGDIPVRFDESGQIVERGTPRETRIFNGKSYLMETALAGDVAIIRAWKADEAGNCQFRYTTKAFGQIMAKAARLTIVEAEEIVPVGGIEPDNVDLPGIYVDRVVPSTEPKEIEIKKLREPEGQDAPKSDSPAVVRRNRIAKRAARELKQGYYVNLGVGMPTLAPA</sequence>
<name>A0ACC3D3W8_9PEZI</name>
<dbReference type="EMBL" id="JAWDJW010007831">
    <property type="protein sequence ID" value="KAK3061461.1"/>
    <property type="molecule type" value="Genomic_DNA"/>
</dbReference>
<reference evidence="1" key="1">
    <citation type="submission" date="2024-09" db="EMBL/GenBank/DDBJ databases">
        <title>Black Yeasts Isolated from many extreme environments.</title>
        <authorList>
            <person name="Coleine C."/>
            <person name="Stajich J.E."/>
            <person name="Selbmann L."/>
        </authorList>
    </citation>
    <scope>NUCLEOTIDE SEQUENCE</scope>
    <source>
        <strain evidence="1">CCFEE 5737</strain>
    </source>
</reference>
<keyword evidence="2" id="KW-1185">Reference proteome</keyword>
<proteinExistence type="predicted"/>
<feature type="non-terminal residue" evidence="1">
    <location>
        <position position="266"/>
    </location>
</feature>
<organism evidence="1 2">
    <name type="scientific">Coniosporium uncinatum</name>
    <dbReference type="NCBI Taxonomy" id="93489"/>
    <lineage>
        <taxon>Eukaryota</taxon>
        <taxon>Fungi</taxon>
        <taxon>Dikarya</taxon>
        <taxon>Ascomycota</taxon>
        <taxon>Pezizomycotina</taxon>
        <taxon>Dothideomycetes</taxon>
        <taxon>Dothideomycetes incertae sedis</taxon>
        <taxon>Coniosporium</taxon>
    </lineage>
</organism>
<protein>
    <submittedName>
        <fullName evidence="1">Uncharacterized protein</fullName>
    </submittedName>
</protein>
<accession>A0ACC3D3W8</accession>
<dbReference type="Proteomes" id="UP001186974">
    <property type="component" value="Unassembled WGS sequence"/>
</dbReference>
<evidence type="ECO:0000313" key="2">
    <source>
        <dbReference type="Proteomes" id="UP001186974"/>
    </source>
</evidence>
<evidence type="ECO:0000313" key="1">
    <source>
        <dbReference type="EMBL" id="KAK3061461.1"/>
    </source>
</evidence>
<comment type="caution">
    <text evidence="1">The sequence shown here is derived from an EMBL/GenBank/DDBJ whole genome shotgun (WGS) entry which is preliminary data.</text>
</comment>
<gene>
    <name evidence="1" type="ORF">LTS18_006155</name>
</gene>